<dbReference type="Proteomes" id="UP000029084">
    <property type="component" value="Chromosome"/>
</dbReference>
<dbReference type="Gene3D" id="3.40.50.1010">
    <property type="entry name" value="5'-nuclease"/>
    <property type="match status" value="1"/>
</dbReference>
<dbReference type="PATRIC" id="fig|43687.5.peg.326"/>
<dbReference type="EMBL" id="CP012176">
    <property type="protein sequence ID" value="AKV82456.1"/>
    <property type="molecule type" value="Genomic_DNA"/>
</dbReference>
<dbReference type="EMBL" id="CP012174">
    <property type="protein sequence ID" value="AKV77965.1"/>
    <property type="molecule type" value="Genomic_DNA"/>
</dbReference>
<dbReference type="Proteomes" id="UP000068832">
    <property type="component" value="Chromosome"/>
</dbReference>
<reference evidence="6 8" key="3">
    <citation type="submission" date="2015-07" db="EMBL/GenBank/DDBJ databases">
        <title>Physiological, transcriptional responses and genome re-sequencing of acid resistant extremely thermoacidophilic Metallosphaera sedula SARC-M1.</title>
        <authorList>
            <person name="Ai C."/>
            <person name="McCarthy S."/>
            <person name="Eckrich V."/>
            <person name="Rudrappa D."/>
            <person name="Qiu G."/>
            <person name="Blum P."/>
        </authorList>
    </citation>
    <scope>NUCLEOTIDE SEQUENCE [LARGE SCALE GENOMIC DNA]</scope>
    <source>
        <strain evidence="6 8">SARC-M1</strain>
    </source>
</reference>
<dbReference type="Proteomes" id="UP000056255">
    <property type="component" value="Chromosome"/>
</dbReference>
<evidence type="ECO:0000313" key="5">
    <source>
        <dbReference type="EMBL" id="AKV80210.1"/>
    </source>
</evidence>
<dbReference type="AlphaFoldDB" id="A0A088E2F5"/>
<evidence type="ECO:0000313" key="4">
    <source>
        <dbReference type="EMBL" id="AKV77965.1"/>
    </source>
</evidence>
<reference evidence="9 10" key="2">
    <citation type="journal article" date="2015" name="Genome Announc.">
        <title>Complete Genome Sequences of Evolved Arsenate-Resistant Metallosphaera sedula Strains.</title>
        <authorList>
            <person name="Ai C."/>
            <person name="McCarthy S."/>
            <person name="Schackwitz W."/>
            <person name="Martin J."/>
            <person name="Lipzen A."/>
            <person name="Blum P."/>
        </authorList>
    </citation>
    <scope>NUCLEOTIDE SEQUENCE [LARGE SCALE GENOMIC DNA]</scope>
    <source>
        <strain evidence="4 10">ARS120-1</strain>
        <strain evidence="5 9">ARS120-2</strain>
        <strain evidence="2 12">ARS50-1</strain>
        <strain evidence="3 11">ARS50-2</strain>
    </source>
</reference>
<dbReference type="EMBL" id="CP012173">
    <property type="protein sequence ID" value="AKV75718.1"/>
    <property type="molecule type" value="Genomic_DNA"/>
</dbReference>
<evidence type="ECO:0000313" key="8">
    <source>
        <dbReference type="Proteomes" id="UP000056255"/>
    </source>
</evidence>
<evidence type="ECO:0000313" key="3">
    <source>
        <dbReference type="EMBL" id="AKV75718.1"/>
    </source>
</evidence>
<protein>
    <recommendedName>
        <fullName evidence="13">PIN domain-containing protein</fullName>
    </recommendedName>
</protein>
<sequence length="72" mass="8409">MLNEILNFIIEGVTLEFVSPNTFEKGIEYFRKYQLSFTDHVQDALLMGRSKDRYIASFDRGFDQVKGIVRIS</sequence>
<gene>
    <name evidence="1" type="ORF">HA72_0317</name>
    <name evidence="2" type="ORF">MsedA_0330</name>
    <name evidence="3" type="ORF">MsedB_0330</name>
    <name evidence="4" type="ORF">MsedC_0329</name>
    <name evidence="5" type="ORF">MsedD_0330</name>
    <name evidence="6" type="ORF">MsedE_0330</name>
</gene>
<organism evidence="1 7">
    <name type="scientific">Metallosphaera sedula</name>
    <dbReference type="NCBI Taxonomy" id="43687"/>
    <lineage>
        <taxon>Archaea</taxon>
        <taxon>Thermoproteota</taxon>
        <taxon>Thermoprotei</taxon>
        <taxon>Sulfolobales</taxon>
        <taxon>Sulfolobaceae</taxon>
        <taxon>Metallosphaera</taxon>
    </lineage>
</organism>
<evidence type="ECO:0000313" key="10">
    <source>
        <dbReference type="Proteomes" id="UP000062398"/>
    </source>
</evidence>
<evidence type="ECO:0000313" key="1">
    <source>
        <dbReference type="EMBL" id="AIM26481.1"/>
    </source>
</evidence>
<dbReference type="Proteomes" id="UP000062398">
    <property type="component" value="Chromosome"/>
</dbReference>
<dbReference type="EMBL" id="CP012172">
    <property type="protein sequence ID" value="AKV73476.1"/>
    <property type="molecule type" value="Genomic_DNA"/>
</dbReference>
<dbReference type="Proteomes" id="UP000061362">
    <property type="component" value="Chromosome"/>
</dbReference>
<evidence type="ECO:0008006" key="13">
    <source>
        <dbReference type="Google" id="ProtNLM"/>
    </source>
</evidence>
<dbReference type="EMBL" id="CP012175">
    <property type="protein sequence ID" value="AKV80210.1"/>
    <property type="molecule type" value="Genomic_DNA"/>
</dbReference>
<dbReference type="Proteomes" id="UP000062475">
    <property type="component" value="Chromosome"/>
</dbReference>
<reference evidence="1 7" key="1">
    <citation type="journal article" date="2014" name="J. Bacteriol.">
        <title>Role of an Archaeal PitA Transporter in the Copper and Arsenic Resistance of Metallosphaera sedula, an Extreme Thermoacidophile.</title>
        <authorList>
            <person name="McCarthy S."/>
            <person name="Ai C."/>
            <person name="Wheaton G."/>
            <person name="Tevatia R."/>
            <person name="Eckrich V."/>
            <person name="Kelly R."/>
            <person name="Blum P."/>
        </authorList>
    </citation>
    <scope>NUCLEOTIDE SEQUENCE [LARGE SCALE GENOMIC DNA]</scope>
    <source>
        <strain evidence="1 7">CuR1</strain>
    </source>
</reference>
<proteinExistence type="predicted"/>
<evidence type="ECO:0000313" key="6">
    <source>
        <dbReference type="EMBL" id="AKV82456.1"/>
    </source>
</evidence>
<evidence type="ECO:0000313" key="2">
    <source>
        <dbReference type="EMBL" id="AKV73476.1"/>
    </source>
</evidence>
<accession>A0A088E2F5</accession>
<evidence type="ECO:0000313" key="12">
    <source>
        <dbReference type="Proteomes" id="UP000068832"/>
    </source>
</evidence>
<dbReference type="EMBL" id="CP008822">
    <property type="protein sequence ID" value="AIM26481.1"/>
    <property type="molecule type" value="Genomic_DNA"/>
</dbReference>
<evidence type="ECO:0000313" key="9">
    <source>
        <dbReference type="Proteomes" id="UP000061362"/>
    </source>
</evidence>
<evidence type="ECO:0000313" key="11">
    <source>
        <dbReference type="Proteomes" id="UP000062475"/>
    </source>
</evidence>
<name>A0A088E2F5_9CREN</name>
<evidence type="ECO:0000313" key="7">
    <source>
        <dbReference type="Proteomes" id="UP000029084"/>
    </source>
</evidence>